<protein>
    <submittedName>
        <fullName evidence="2">Uncharacterized protein</fullName>
    </submittedName>
</protein>
<accession>A0A3N4IVR9</accession>
<reference evidence="2 3" key="1">
    <citation type="journal article" date="2018" name="Nat. Ecol. Evol.">
        <title>Pezizomycetes genomes reveal the molecular basis of ectomycorrhizal truffle lifestyle.</title>
        <authorList>
            <person name="Murat C."/>
            <person name="Payen T."/>
            <person name="Noel B."/>
            <person name="Kuo A."/>
            <person name="Morin E."/>
            <person name="Chen J."/>
            <person name="Kohler A."/>
            <person name="Krizsan K."/>
            <person name="Balestrini R."/>
            <person name="Da Silva C."/>
            <person name="Montanini B."/>
            <person name="Hainaut M."/>
            <person name="Levati E."/>
            <person name="Barry K.W."/>
            <person name="Belfiori B."/>
            <person name="Cichocki N."/>
            <person name="Clum A."/>
            <person name="Dockter R.B."/>
            <person name="Fauchery L."/>
            <person name="Guy J."/>
            <person name="Iotti M."/>
            <person name="Le Tacon F."/>
            <person name="Lindquist E.A."/>
            <person name="Lipzen A."/>
            <person name="Malagnac F."/>
            <person name="Mello A."/>
            <person name="Molinier V."/>
            <person name="Miyauchi S."/>
            <person name="Poulain J."/>
            <person name="Riccioni C."/>
            <person name="Rubini A."/>
            <person name="Sitrit Y."/>
            <person name="Splivallo R."/>
            <person name="Traeger S."/>
            <person name="Wang M."/>
            <person name="Zifcakova L."/>
            <person name="Wipf D."/>
            <person name="Zambonelli A."/>
            <person name="Paolocci F."/>
            <person name="Nowrousian M."/>
            <person name="Ottonello S."/>
            <person name="Baldrian P."/>
            <person name="Spatafora J.W."/>
            <person name="Henrissat B."/>
            <person name="Nagy L.G."/>
            <person name="Aury J.M."/>
            <person name="Wincker P."/>
            <person name="Grigoriev I.V."/>
            <person name="Bonfante P."/>
            <person name="Martin F.M."/>
        </authorList>
    </citation>
    <scope>NUCLEOTIDE SEQUENCE [LARGE SCALE GENOMIC DNA]</scope>
    <source>
        <strain evidence="2 3">120613-1</strain>
    </source>
</reference>
<organism evidence="2 3">
    <name type="scientific">Choiromyces venosus 120613-1</name>
    <dbReference type="NCBI Taxonomy" id="1336337"/>
    <lineage>
        <taxon>Eukaryota</taxon>
        <taxon>Fungi</taxon>
        <taxon>Dikarya</taxon>
        <taxon>Ascomycota</taxon>
        <taxon>Pezizomycotina</taxon>
        <taxon>Pezizomycetes</taxon>
        <taxon>Pezizales</taxon>
        <taxon>Tuberaceae</taxon>
        <taxon>Choiromyces</taxon>
    </lineage>
</organism>
<evidence type="ECO:0000256" key="1">
    <source>
        <dbReference type="SAM" id="MobiDB-lite"/>
    </source>
</evidence>
<feature type="region of interest" description="Disordered" evidence="1">
    <location>
        <begin position="37"/>
        <end position="99"/>
    </location>
</feature>
<dbReference type="Proteomes" id="UP000276215">
    <property type="component" value="Unassembled WGS sequence"/>
</dbReference>
<evidence type="ECO:0000313" key="2">
    <source>
        <dbReference type="EMBL" id="RPA89047.1"/>
    </source>
</evidence>
<dbReference type="OrthoDB" id="5472195at2759"/>
<proteinExistence type="predicted"/>
<dbReference type="EMBL" id="ML120621">
    <property type="protein sequence ID" value="RPA89047.1"/>
    <property type="molecule type" value="Genomic_DNA"/>
</dbReference>
<gene>
    <name evidence="2" type="ORF">L873DRAFT_1849498</name>
</gene>
<keyword evidence="3" id="KW-1185">Reference proteome</keyword>
<name>A0A3N4IVR9_9PEZI</name>
<evidence type="ECO:0000313" key="3">
    <source>
        <dbReference type="Proteomes" id="UP000276215"/>
    </source>
</evidence>
<sequence length="203" mass="22296">MSTSKPCAAANCECEDFLPPKTGNPKRCADMECNHPLGAHQGKGSQIATSSSFRATEESVQTGTEVITLDEDDDPDIQLSQHTSSSHGRKSIPSSTRTALVVSSHSRHHPPATINNSQLSFANEVNIARQKAGSKALRDMEVRGSRFAPVSLSTTLHTTILVLKPLQVKTTIWTREDGAHMIKENNTQWWDFPLEETIESFNL</sequence>
<dbReference type="AlphaFoldDB" id="A0A3N4IVR9"/>
<feature type="compositionally biased region" description="Polar residues" evidence="1">
    <location>
        <begin position="43"/>
        <end position="65"/>
    </location>
</feature>
<feature type="compositionally biased region" description="Polar residues" evidence="1">
    <location>
        <begin position="78"/>
        <end position="99"/>
    </location>
</feature>